<protein>
    <submittedName>
        <fullName evidence="1">Uncharacterized protein</fullName>
    </submittedName>
</protein>
<comment type="caution">
    <text evidence="1">The sequence shown here is derived from an EMBL/GenBank/DDBJ whole genome shotgun (WGS) entry which is preliminary data.</text>
</comment>
<evidence type="ECO:0000313" key="1">
    <source>
        <dbReference type="EMBL" id="MUI10946.1"/>
    </source>
</evidence>
<organism evidence="1 2">
    <name type="scientific">Pseudoduganella dura</name>
    <dbReference type="NCBI Taxonomy" id="321982"/>
    <lineage>
        <taxon>Bacteria</taxon>
        <taxon>Pseudomonadati</taxon>
        <taxon>Pseudomonadota</taxon>
        <taxon>Betaproteobacteria</taxon>
        <taxon>Burkholderiales</taxon>
        <taxon>Oxalobacteraceae</taxon>
        <taxon>Telluria group</taxon>
        <taxon>Pseudoduganella</taxon>
    </lineage>
</organism>
<keyword evidence="2" id="KW-1185">Reference proteome</keyword>
<dbReference type="EMBL" id="WNWM01000002">
    <property type="protein sequence ID" value="MUI10946.1"/>
    <property type="molecule type" value="Genomic_DNA"/>
</dbReference>
<dbReference type="Proteomes" id="UP000431684">
    <property type="component" value="Unassembled WGS sequence"/>
</dbReference>
<evidence type="ECO:0000313" key="2">
    <source>
        <dbReference type="Proteomes" id="UP000431684"/>
    </source>
</evidence>
<dbReference type="RefSeq" id="WP_155706650.1">
    <property type="nucleotide sequence ID" value="NZ_BMWU01000026.1"/>
</dbReference>
<dbReference type="AlphaFoldDB" id="A0A6I3X576"/>
<gene>
    <name evidence="1" type="ORF">GJV26_00340</name>
</gene>
<sequence length="158" mass="17723">MTVRPPGRDHAGSAFDHRDQGLYVMDVEVRFKYWVEQAVGQQAIGISKVTGTKVRFGRLLPSTVRQRNPSATSAASAMEVLLYTSHHPMDQQRRRILRGAWVERAHTVVKYMRSSRPTRTFGAVEATVPEASACRAGAMAYLTPQQPGVNPRMEIWKT</sequence>
<proteinExistence type="predicted"/>
<reference evidence="1 2" key="1">
    <citation type="submission" date="2019-11" db="EMBL/GenBank/DDBJ databases">
        <title>Draft Genome Sequences of Six Type Strains of the Genus Massilia.</title>
        <authorList>
            <person name="Miess H."/>
            <person name="Frediansyah A."/>
            <person name="Goeker M."/>
            <person name="Gross H."/>
        </authorList>
    </citation>
    <scope>NUCLEOTIDE SEQUENCE [LARGE SCALE GENOMIC DNA]</scope>
    <source>
        <strain evidence="1 2">DSM 17513</strain>
    </source>
</reference>
<name>A0A6I3X576_9BURK</name>
<accession>A0A6I3X576</accession>